<sequence length="162" mass="18548">MGTHEHPWRRETLQEAQGQPTQEVDEQVAITEAHEGEARECLAVGALRCLGPTITRYPQSPTISAMSPVREVTVRSLLMKKTQLPSALPCKQRFFKYPQPHRQTTASILSLLSQQQTWESVRDLRFIRAPDKDRDGCPKIVNLGSSKTDLFYEHKKYGFKKR</sequence>
<feature type="compositionally biased region" description="Basic and acidic residues" evidence="2">
    <location>
        <begin position="1"/>
        <end position="13"/>
    </location>
</feature>
<protein>
    <submittedName>
        <fullName evidence="3">Uncharacterized protein</fullName>
    </submittedName>
</protein>
<dbReference type="OrthoDB" id="10248186at2759"/>
<dbReference type="Proteomes" id="UP000886520">
    <property type="component" value="Chromosome 24"/>
</dbReference>
<dbReference type="EMBL" id="JABFUD020000024">
    <property type="protein sequence ID" value="KAI5060200.1"/>
    <property type="molecule type" value="Genomic_DNA"/>
</dbReference>
<feature type="region of interest" description="Disordered" evidence="2">
    <location>
        <begin position="1"/>
        <end position="24"/>
    </location>
</feature>
<proteinExistence type="inferred from homology"/>
<evidence type="ECO:0000256" key="1">
    <source>
        <dbReference type="ARBA" id="ARBA00008626"/>
    </source>
</evidence>
<evidence type="ECO:0000313" key="4">
    <source>
        <dbReference type="Proteomes" id="UP000886520"/>
    </source>
</evidence>
<accession>A0A9D4U2G7</accession>
<dbReference type="Pfam" id="PF03660">
    <property type="entry name" value="PHF5"/>
    <property type="match status" value="1"/>
</dbReference>
<evidence type="ECO:0000256" key="2">
    <source>
        <dbReference type="SAM" id="MobiDB-lite"/>
    </source>
</evidence>
<keyword evidence="4" id="KW-1185">Reference proteome</keyword>
<reference evidence="3" key="1">
    <citation type="submission" date="2021-01" db="EMBL/GenBank/DDBJ databases">
        <title>Adiantum capillus-veneris genome.</title>
        <authorList>
            <person name="Fang Y."/>
            <person name="Liao Q."/>
        </authorList>
    </citation>
    <scope>NUCLEOTIDE SEQUENCE</scope>
    <source>
        <strain evidence="3">H3</strain>
        <tissue evidence="3">Leaf</tissue>
    </source>
</reference>
<organism evidence="3 4">
    <name type="scientific">Adiantum capillus-veneris</name>
    <name type="common">Maidenhair fern</name>
    <dbReference type="NCBI Taxonomy" id="13818"/>
    <lineage>
        <taxon>Eukaryota</taxon>
        <taxon>Viridiplantae</taxon>
        <taxon>Streptophyta</taxon>
        <taxon>Embryophyta</taxon>
        <taxon>Tracheophyta</taxon>
        <taxon>Polypodiopsida</taxon>
        <taxon>Polypodiidae</taxon>
        <taxon>Polypodiales</taxon>
        <taxon>Pteridineae</taxon>
        <taxon>Pteridaceae</taxon>
        <taxon>Vittarioideae</taxon>
        <taxon>Adiantum</taxon>
    </lineage>
</organism>
<dbReference type="AlphaFoldDB" id="A0A9D4U2G7"/>
<name>A0A9D4U2G7_ADICA</name>
<dbReference type="InterPro" id="IPR005345">
    <property type="entry name" value="PHF5"/>
</dbReference>
<dbReference type="GO" id="GO:0000398">
    <property type="term" value="P:mRNA splicing, via spliceosome"/>
    <property type="evidence" value="ECO:0007669"/>
    <property type="project" value="InterPro"/>
</dbReference>
<comment type="similarity">
    <text evidence="1">Belongs to the PHF5 family.</text>
</comment>
<evidence type="ECO:0000313" key="3">
    <source>
        <dbReference type="EMBL" id="KAI5060200.1"/>
    </source>
</evidence>
<comment type="caution">
    <text evidence="3">The sequence shown here is derived from an EMBL/GenBank/DDBJ whole genome shotgun (WGS) entry which is preliminary data.</text>
</comment>
<gene>
    <name evidence="3" type="ORF">GOP47_0024620</name>
</gene>